<keyword evidence="2" id="KW-0472">Membrane</keyword>
<keyword evidence="4" id="KW-1185">Reference proteome</keyword>
<keyword evidence="2" id="KW-1133">Transmembrane helix</keyword>
<dbReference type="PATRIC" id="fig|47311.3.peg.1669"/>
<name>A0A166CMF1_9EURY</name>
<evidence type="ECO:0000313" key="3">
    <source>
        <dbReference type="EMBL" id="KZX15447.1"/>
    </source>
</evidence>
<proteinExistence type="predicted"/>
<keyword evidence="2" id="KW-0812">Transmembrane</keyword>
<reference evidence="3 4" key="1">
    <citation type="submission" date="2016-04" db="EMBL/GenBank/DDBJ databases">
        <title>Genome sequence of Methanobrevibacter cuticularis DSM 11139.</title>
        <authorList>
            <person name="Poehlein A."/>
            <person name="Seedorf H."/>
            <person name="Daniel R."/>
        </authorList>
    </citation>
    <scope>NUCLEOTIDE SEQUENCE [LARGE SCALE GENOMIC DNA]</scope>
    <source>
        <strain evidence="3 4">DSM 11139</strain>
    </source>
</reference>
<evidence type="ECO:0000256" key="1">
    <source>
        <dbReference type="SAM" id="Coils"/>
    </source>
</evidence>
<comment type="caution">
    <text evidence="3">The sequence shown here is derived from an EMBL/GenBank/DDBJ whole genome shotgun (WGS) entry which is preliminary data.</text>
</comment>
<evidence type="ECO:0000313" key="4">
    <source>
        <dbReference type="Proteomes" id="UP000077275"/>
    </source>
</evidence>
<dbReference type="AlphaFoldDB" id="A0A166CMF1"/>
<evidence type="ECO:0000256" key="2">
    <source>
        <dbReference type="SAM" id="Phobius"/>
    </source>
</evidence>
<protein>
    <submittedName>
        <fullName evidence="3">Uncharacterized protein</fullName>
    </submittedName>
</protein>
<keyword evidence="1" id="KW-0175">Coiled coil</keyword>
<dbReference type="RefSeq" id="WP_394327057.1">
    <property type="nucleotide sequence ID" value="NZ_LWMW01000118.1"/>
</dbReference>
<organism evidence="3 4">
    <name type="scientific">Methanobrevibacter cuticularis</name>
    <dbReference type="NCBI Taxonomy" id="47311"/>
    <lineage>
        <taxon>Archaea</taxon>
        <taxon>Methanobacteriati</taxon>
        <taxon>Methanobacteriota</taxon>
        <taxon>Methanomada group</taxon>
        <taxon>Methanobacteria</taxon>
        <taxon>Methanobacteriales</taxon>
        <taxon>Methanobacteriaceae</taxon>
        <taxon>Methanobrevibacter</taxon>
    </lineage>
</organism>
<feature type="transmembrane region" description="Helical" evidence="2">
    <location>
        <begin position="12"/>
        <end position="29"/>
    </location>
</feature>
<sequence>MSTSLVLPNQTFILIITIIAFIAIIAIIVQWRRVRESQYTVRLMEQEIELKKMNMVEKDLESKRLMENPIQLPKEQQENLSNIRKNTSDVMGDVGYLHSEINERLARLEAQTEYKKLQKMLKEIDAKEKKLGKK</sequence>
<dbReference type="Proteomes" id="UP000077275">
    <property type="component" value="Unassembled WGS sequence"/>
</dbReference>
<accession>A0A166CMF1</accession>
<feature type="coiled-coil region" evidence="1">
    <location>
        <begin position="107"/>
        <end position="134"/>
    </location>
</feature>
<dbReference type="EMBL" id="LWMW01000118">
    <property type="protein sequence ID" value="KZX15447.1"/>
    <property type="molecule type" value="Genomic_DNA"/>
</dbReference>
<gene>
    <name evidence="3" type="ORF">MBCUT_15350</name>
</gene>